<proteinExistence type="predicted"/>
<dbReference type="OrthoDB" id="1259997at2"/>
<dbReference type="AlphaFoldDB" id="A0A1R4H7M5"/>
<organism evidence="1 2">
    <name type="scientific">Crenothrix polyspora</name>
    <dbReference type="NCBI Taxonomy" id="360316"/>
    <lineage>
        <taxon>Bacteria</taxon>
        <taxon>Pseudomonadati</taxon>
        <taxon>Pseudomonadota</taxon>
        <taxon>Gammaproteobacteria</taxon>
        <taxon>Methylococcales</taxon>
        <taxon>Crenotrichaceae</taxon>
        <taxon>Crenothrix</taxon>
    </lineage>
</organism>
<name>A0A1R4H7M5_9GAMM</name>
<keyword evidence="2" id="KW-1185">Reference proteome</keyword>
<dbReference type="RefSeq" id="WP_087146849.1">
    <property type="nucleotide sequence ID" value="NZ_FUKJ01000175.1"/>
</dbReference>
<evidence type="ECO:0000313" key="2">
    <source>
        <dbReference type="Proteomes" id="UP000195442"/>
    </source>
</evidence>
<dbReference type="EMBL" id="FUKJ01000175">
    <property type="protein sequence ID" value="SJM92167.1"/>
    <property type="molecule type" value="Genomic_DNA"/>
</dbReference>
<gene>
    <name evidence="1" type="ORF">CRENPOLYSF2_2560025</name>
</gene>
<sequence length="172" mass="19651">MLPIRQSQHFAVILAFVALMNGWTPLVNARGHQKIYHGAWFTIRYPEEFIPKESLPSFSNDGFDSVFFLEPHGLVEFYVYSPQWGGIASDIKLIPAQEELISKSEEKTKSHKVLWITLAAKDGSYLRSIEEKQSMDGSSMTVFSIKYCDVNTLSAFRNAYKDFKQTLKQSTD</sequence>
<reference evidence="2" key="1">
    <citation type="submission" date="2017-02" db="EMBL/GenBank/DDBJ databases">
        <authorList>
            <person name="Daims H."/>
        </authorList>
    </citation>
    <scope>NUCLEOTIDE SEQUENCE [LARGE SCALE GENOMIC DNA]</scope>
</reference>
<evidence type="ECO:0000313" key="1">
    <source>
        <dbReference type="EMBL" id="SJM92167.1"/>
    </source>
</evidence>
<accession>A0A1R4H7M5</accession>
<protein>
    <submittedName>
        <fullName evidence="1">Uncharacterized protein</fullName>
    </submittedName>
</protein>
<dbReference type="Proteomes" id="UP000195442">
    <property type="component" value="Unassembled WGS sequence"/>
</dbReference>